<accession>A0A9P5F2D6</accession>
<evidence type="ECO:0000313" key="2">
    <source>
        <dbReference type="Proteomes" id="UP000711996"/>
    </source>
</evidence>
<organism evidence="1 2">
    <name type="scientific">Colletotrichum siamense</name>
    <name type="common">Anthracnose fungus</name>
    <dbReference type="NCBI Taxonomy" id="690259"/>
    <lineage>
        <taxon>Eukaryota</taxon>
        <taxon>Fungi</taxon>
        <taxon>Dikarya</taxon>
        <taxon>Ascomycota</taxon>
        <taxon>Pezizomycotina</taxon>
        <taxon>Sordariomycetes</taxon>
        <taxon>Hypocreomycetidae</taxon>
        <taxon>Glomerellales</taxon>
        <taxon>Glomerellaceae</taxon>
        <taxon>Colletotrichum</taxon>
        <taxon>Colletotrichum gloeosporioides species complex</taxon>
    </lineage>
</organism>
<gene>
    <name evidence="1" type="ORF">CGCSCA2_v001435</name>
</gene>
<sequence length="274" mass="30589">MAESQKRSRNSPPRCQHSSSIFRKNDHLVQAQSHNINDVAITLAESIAGQLQWTAREKPLRDTVARILSKQGSDKSPKVVSATTIFTLMKLIDELCFPGLLFPTAHLNHASHPVLLEIGQWRGRVGWTQALRTKPGLRNTSPSPSISIRLSTVRHHADGRTEALSLREVIQIAIHEMVHAYLILLSCRQKQCGTDFETMHRDLDGSGHGLAFVAILKAVLGQVQSWAPQLKDFGMTDEAIDPYEDFSVKLWKRGEGIAARSNGQKVWWLAARPL</sequence>
<dbReference type="Proteomes" id="UP000711996">
    <property type="component" value="Unassembled WGS sequence"/>
</dbReference>
<evidence type="ECO:0000313" key="1">
    <source>
        <dbReference type="EMBL" id="KAF4865117.1"/>
    </source>
</evidence>
<name>A0A9P5F2D6_COLSI</name>
<dbReference type="OrthoDB" id="5236983at2759"/>
<dbReference type="EMBL" id="QPMT01000003">
    <property type="protein sequence ID" value="KAF4865117.1"/>
    <property type="molecule type" value="Genomic_DNA"/>
</dbReference>
<reference evidence="1" key="1">
    <citation type="submission" date="2019-06" db="EMBL/GenBank/DDBJ databases">
        <authorList>
            <person name="Gan P."/>
            <person name="Shirasu K."/>
        </authorList>
    </citation>
    <scope>NUCLEOTIDE SEQUENCE [LARGE SCALE GENOMIC DNA]</scope>
    <source>
        <strain evidence="1">CAD2</strain>
    </source>
</reference>
<protein>
    <recommendedName>
        <fullName evidence="3">SprT-like domain-containing protein</fullName>
    </recommendedName>
</protein>
<evidence type="ECO:0008006" key="3">
    <source>
        <dbReference type="Google" id="ProtNLM"/>
    </source>
</evidence>
<comment type="caution">
    <text evidence="1">The sequence shown here is derived from an EMBL/GenBank/DDBJ whole genome shotgun (WGS) entry which is preliminary data.</text>
</comment>
<dbReference type="AlphaFoldDB" id="A0A9P5F2D6"/>
<proteinExistence type="predicted"/>
<keyword evidence="2" id="KW-1185">Reference proteome</keyword>